<dbReference type="EMBL" id="LSBJ02000006">
    <property type="protein sequence ID" value="OAQ63648.1"/>
    <property type="molecule type" value="Genomic_DNA"/>
</dbReference>
<feature type="domain" description="Major facilitator superfamily (MFS) profile" evidence="7">
    <location>
        <begin position="61"/>
        <end position="504"/>
    </location>
</feature>
<keyword evidence="4 6" id="KW-0472">Membrane</keyword>
<feature type="transmembrane region" description="Helical" evidence="6">
    <location>
        <begin position="476"/>
        <end position="499"/>
    </location>
</feature>
<evidence type="ECO:0000313" key="9">
    <source>
        <dbReference type="Proteomes" id="UP000078397"/>
    </source>
</evidence>
<comment type="caution">
    <text evidence="8">The sequence shown here is derived from an EMBL/GenBank/DDBJ whole genome shotgun (WGS) entry which is preliminary data.</text>
</comment>
<dbReference type="Proteomes" id="UP000078397">
    <property type="component" value="Unassembled WGS sequence"/>
</dbReference>
<feature type="compositionally biased region" description="Polar residues" evidence="5">
    <location>
        <begin position="1"/>
        <end position="10"/>
    </location>
</feature>
<feature type="transmembrane region" description="Helical" evidence="6">
    <location>
        <begin position="452"/>
        <end position="470"/>
    </location>
</feature>
<evidence type="ECO:0000256" key="3">
    <source>
        <dbReference type="ARBA" id="ARBA00022989"/>
    </source>
</evidence>
<name>A0A179FE64_METCM</name>
<sequence>MSTEGRSNGATDKAIAATQHPVHDEESGYPPSRLPDHEVTWDSPDDPANPYNWSNRRKVIVGMVCSGSQLITTMSASMVAPALDQILLDLKMAPSVGQIAFSVFFLGLGFAPFLVAPLAETYGRKPVWLAGNVVYIIWNSLCPVGNSPAMMIVGRLLAASGCSVGVTLTGPVLADMYYAQDRGKSLAISSLLPYLGPALGPIVGGLAAQHLRWPWLFWILSMVDALFLVLGMFIIKETYAPVLLRRKALLREKANSSSVSPAAAARRIKKTEKIRTISQELFSRLGPAIIWPLHLMVRRPVIPLLAIGAAVEFGIFTIVLSTFANLFITQYGQSETSASLHYIAIASGAFITAQAGGRVMDLLWHRMKAARPDQEPTPEYRVPYITFGLFPGIIGLFWYAWAAEKRAHWAVVDVGILLFTCGTFMFAHGLTAYQIDEFTSTRAASANAATRVWIYILGFAFPIFAPNLYARLGYGWGNSLLALVFTALCVPITLALWFWGDKIRAIGRTAQDEKERLT</sequence>
<feature type="transmembrane region" description="Helical" evidence="6">
    <location>
        <begin position="95"/>
        <end position="115"/>
    </location>
</feature>
<feature type="transmembrane region" description="Helical" evidence="6">
    <location>
        <begin position="215"/>
        <end position="235"/>
    </location>
</feature>
<keyword evidence="3 6" id="KW-1133">Transmembrane helix</keyword>
<dbReference type="RefSeq" id="XP_018141228.1">
    <property type="nucleotide sequence ID" value="XM_018288189.1"/>
</dbReference>
<dbReference type="STRING" id="1380566.A0A179FE64"/>
<evidence type="ECO:0000256" key="2">
    <source>
        <dbReference type="ARBA" id="ARBA00022692"/>
    </source>
</evidence>
<evidence type="ECO:0000256" key="6">
    <source>
        <dbReference type="SAM" id="Phobius"/>
    </source>
</evidence>
<dbReference type="GO" id="GO:0022857">
    <property type="term" value="F:transmembrane transporter activity"/>
    <property type="evidence" value="ECO:0007669"/>
    <property type="project" value="InterPro"/>
</dbReference>
<evidence type="ECO:0000256" key="4">
    <source>
        <dbReference type="ARBA" id="ARBA00023136"/>
    </source>
</evidence>
<dbReference type="SUPFAM" id="SSF103473">
    <property type="entry name" value="MFS general substrate transporter"/>
    <property type="match status" value="1"/>
</dbReference>
<dbReference type="KEGG" id="pchm:VFPPC_09698"/>
<dbReference type="AlphaFoldDB" id="A0A179FE64"/>
<organism evidence="8 9">
    <name type="scientific">Pochonia chlamydosporia 170</name>
    <dbReference type="NCBI Taxonomy" id="1380566"/>
    <lineage>
        <taxon>Eukaryota</taxon>
        <taxon>Fungi</taxon>
        <taxon>Dikarya</taxon>
        <taxon>Ascomycota</taxon>
        <taxon>Pezizomycotina</taxon>
        <taxon>Sordariomycetes</taxon>
        <taxon>Hypocreomycetidae</taxon>
        <taxon>Hypocreales</taxon>
        <taxon>Clavicipitaceae</taxon>
        <taxon>Pochonia</taxon>
    </lineage>
</organism>
<evidence type="ECO:0000313" key="8">
    <source>
        <dbReference type="EMBL" id="OAQ63648.1"/>
    </source>
</evidence>
<dbReference type="GO" id="GO:0016020">
    <property type="term" value="C:membrane"/>
    <property type="evidence" value="ECO:0007669"/>
    <property type="project" value="UniProtKB-SubCell"/>
</dbReference>
<dbReference type="InterPro" id="IPR036259">
    <property type="entry name" value="MFS_trans_sf"/>
</dbReference>
<evidence type="ECO:0000256" key="5">
    <source>
        <dbReference type="SAM" id="MobiDB-lite"/>
    </source>
</evidence>
<evidence type="ECO:0000256" key="1">
    <source>
        <dbReference type="ARBA" id="ARBA00004141"/>
    </source>
</evidence>
<dbReference type="InterPro" id="IPR020846">
    <property type="entry name" value="MFS_dom"/>
</dbReference>
<accession>A0A179FE64</accession>
<reference evidence="8 9" key="1">
    <citation type="journal article" date="2016" name="PLoS Pathog.">
        <title>Biosynthesis of antibiotic leucinostatins in bio-control fungus Purpureocillium lilacinum and their inhibition on phytophthora revealed by genome mining.</title>
        <authorList>
            <person name="Wang G."/>
            <person name="Liu Z."/>
            <person name="Lin R."/>
            <person name="Li E."/>
            <person name="Mao Z."/>
            <person name="Ling J."/>
            <person name="Yang Y."/>
            <person name="Yin W.B."/>
            <person name="Xie B."/>
        </authorList>
    </citation>
    <scope>NUCLEOTIDE SEQUENCE [LARGE SCALE GENOMIC DNA]</scope>
    <source>
        <strain evidence="8">170</strain>
    </source>
</reference>
<keyword evidence="2 6" id="KW-0812">Transmembrane</keyword>
<feature type="transmembrane region" description="Helical" evidence="6">
    <location>
        <begin position="127"/>
        <end position="146"/>
    </location>
</feature>
<dbReference type="PANTHER" id="PTHR23502:SF60">
    <property type="entry name" value="MAJOR FACILITATOR SUPERFAMILY (MFS) PROFILE DOMAIN-CONTAINING PROTEIN-RELATED"/>
    <property type="match status" value="1"/>
</dbReference>
<feature type="transmembrane region" description="Helical" evidence="6">
    <location>
        <begin position="152"/>
        <end position="174"/>
    </location>
</feature>
<keyword evidence="9" id="KW-1185">Reference proteome</keyword>
<protein>
    <submittedName>
        <fullName evidence="8">MFS transporter</fullName>
    </submittedName>
</protein>
<comment type="subcellular location">
    <subcellularLocation>
        <location evidence="1">Membrane</location>
        <topology evidence="1">Multi-pass membrane protein</topology>
    </subcellularLocation>
</comment>
<feature type="transmembrane region" description="Helical" evidence="6">
    <location>
        <begin position="59"/>
        <end position="83"/>
    </location>
</feature>
<gene>
    <name evidence="8" type="ORF">VFPPC_09698</name>
</gene>
<feature type="transmembrane region" description="Helical" evidence="6">
    <location>
        <begin position="407"/>
        <end position="431"/>
    </location>
</feature>
<dbReference type="PANTHER" id="PTHR23502">
    <property type="entry name" value="MAJOR FACILITATOR SUPERFAMILY"/>
    <property type="match status" value="1"/>
</dbReference>
<dbReference type="Pfam" id="PF07690">
    <property type="entry name" value="MFS_1"/>
    <property type="match status" value="1"/>
</dbReference>
<dbReference type="Gene3D" id="1.20.1250.20">
    <property type="entry name" value="MFS general substrate transporter like domains"/>
    <property type="match status" value="1"/>
</dbReference>
<feature type="transmembrane region" description="Helical" evidence="6">
    <location>
        <begin position="301"/>
        <end position="328"/>
    </location>
</feature>
<evidence type="ECO:0000259" key="7">
    <source>
        <dbReference type="PROSITE" id="PS50850"/>
    </source>
</evidence>
<feature type="transmembrane region" description="Helical" evidence="6">
    <location>
        <begin position="340"/>
        <end position="360"/>
    </location>
</feature>
<feature type="transmembrane region" description="Helical" evidence="6">
    <location>
        <begin position="186"/>
        <end position="209"/>
    </location>
</feature>
<dbReference type="GeneID" id="28852183"/>
<feature type="transmembrane region" description="Helical" evidence="6">
    <location>
        <begin position="381"/>
        <end position="401"/>
    </location>
</feature>
<dbReference type="PROSITE" id="PS50850">
    <property type="entry name" value="MFS"/>
    <property type="match status" value="1"/>
</dbReference>
<proteinExistence type="predicted"/>
<dbReference type="InterPro" id="IPR011701">
    <property type="entry name" value="MFS"/>
</dbReference>
<feature type="region of interest" description="Disordered" evidence="5">
    <location>
        <begin position="1"/>
        <end position="48"/>
    </location>
</feature>
<dbReference type="OrthoDB" id="6770063at2759"/>